<dbReference type="InterPro" id="IPR001279">
    <property type="entry name" value="Metallo-B-lactamas"/>
</dbReference>
<dbReference type="CDD" id="cd07713">
    <property type="entry name" value="DHPS-like_MBL-fold"/>
    <property type="match status" value="1"/>
</dbReference>
<dbReference type="PANTHER" id="PTHR13754:SF13">
    <property type="entry name" value="METALLO-BETA-LACTAMASE SUPERFAMILY PROTEIN (AFU_ORTHOLOGUE AFUA_3G07630)"/>
    <property type="match status" value="1"/>
</dbReference>
<keyword evidence="3" id="KW-1185">Reference proteome</keyword>
<dbReference type="RefSeq" id="WP_178138569.1">
    <property type="nucleotide sequence ID" value="NZ_FQYT01000017.1"/>
</dbReference>
<sequence>MEIEITTLIENNPDNRGELQYEHGLSLLIEVDGMKVLFDTGQSGRFMENAGVLRKDLEHLDYVIISHGHYDHNGGLKELIRKSHTIPNLIVGEGFFNPKYKKVQPDEYKFIGCPFDKEYLIQNKILLREVKEDVLQLSGNLYLFRHFRRATDFEKRNDRLLLRDGDSYIPDDFEDEIVLGIQTSKGFVVIAGCSHAGIVNILKDITEKTGLPIFGIIGGTHLVEADDTRIQKTIEALKEMEIRIVAASHCTGEKGLRYIRRELKEQFLFNNTGSVIRISDDQ</sequence>
<dbReference type="EMBL" id="FQYT01000017">
    <property type="protein sequence ID" value="SHJ29439.1"/>
    <property type="molecule type" value="Genomic_DNA"/>
</dbReference>
<evidence type="ECO:0000259" key="1">
    <source>
        <dbReference type="SMART" id="SM00849"/>
    </source>
</evidence>
<dbReference type="PANTHER" id="PTHR13754">
    <property type="entry name" value="METALLO-BETA-LACTAMASE SUPERFAMILY PROTEIN"/>
    <property type="match status" value="1"/>
</dbReference>
<accession>A0A1M6I4U2</accession>
<feature type="domain" description="Metallo-beta-lactamase" evidence="1">
    <location>
        <begin position="23"/>
        <end position="249"/>
    </location>
</feature>
<dbReference type="STRING" id="1122934.SAMN02745691_01677"/>
<dbReference type="InterPro" id="IPR041712">
    <property type="entry name" value="DHPS-like_MBL-fold"/>
</dbReference>
<name>A0A1M6I4U2_9FIRM</name>
<reference evidence="2 3" key="1">
    <citation type="submission" date="2016-11" db="EMBL/GenBank/DDBJ databases">
        <authorList>
            <person name="Jaros S."/>
            <person name="Januszkiewicz K."/>
            <person name="Wedrychowicz H."/>
        </authorList>
    </citation>
    <scope>NUCLEOTIDE SEQUENCE [LARGE SCALE GENOMIC DNA]</scope>
    <source>
        <strain evidence="2 3">DSM 15970</strain>
    </source>
</reference>
<dbReference type="InterPro" id="IPR036866">
    <property type="entry name" value="RibonucZ/Hydroxyglut_hydro"/>
</dbReference>
<dbReference type="Gene3D" id="3.60.15.10">
    <property type="entry name" value="Ribonuclease Z/Hydroxyacylglutathione hydrolase-like"/>
    <property type="match status" value="1"/>
</dbReference>
<protein>
    <submittedName>
        <fullName evidence="2">7,8-dihydropterin-6-yl-methyl-4-(Beta-D-ribofuranosyl)aminobenzene 5'-phosphate synthase</fullName>
    </submittedName>
</protein>
<dbReference type="SUPFAM" id="SSF56281">
    <property type="entry name" value="Metallo-hydrolase/oxidoreductase"/>
    <property type="match status" value="1"/>
</dbReference>
<dbReference type="InterPro" id="IPR052926">
    <property type="entry name" value="Metallo-beta-lactamase_dom"/>
</dbReference>
<evidence type="ECO:0000313" key="2">
    <source>
        <dbReference type="EMBL" id="SHJ29439.1"/>
    </source>
</evidence>
<dbReference type="GO" id="GO:0016740">
    <property type="term" value="F:transferase activity"/>
    <property type="evidence" value="ECO:0007669"/>
    <property type="project" value="TreeGrafter"/>
</dbReference>
<dbReference type="SMART" id="SM00849">
    <property type="entry name" value="Lactamase_B"/>
    <property type="match status" value="1"/>
</dbReference>
<dbReference type="Proteomes" id="UP000184342">
    <property type="component" value="Unassembled WGS sequence"/>
</dbReference>
<proteinExistence type="predicted"/>
<dbReference type="AlphaFoldDB" id="A0A1M6I4U2"/>
<gene>
    <name evidence="2" type="ORF">SAMN02745691_01677</name>
</gene>
<dbReference type="Pfam" id="PF00753">
    <property type="entry name" value="Lactamase_B"/>
    <property type="match status" value="1"/>
</dbReference>
<organism evidence="2 3">
    <name type="scientific">Parasporobacterium paucivorans DSM 15970</name>
    <dbReference type="NCBI Taxonomy" id="1122934"/>
    <lineage>
        <taxon>Bacteria</taxon>
        <taxon>Bacillati</taxon>
        <taxon>Bacillota</taxon>
        <taxon>Clostridia</taxon>
        <taxon>Lachnospirales</taxon>
        <taxon>Lachnospiraceae</taxon>
        <taxon>Parasporobacterium</taxon>
    </lineage>
</organism>
<evidence type="ECO:0000313" key="3">
    <source>
        <dbReference type="Proteomes" id="UP000184342"/>
    </source>
</evidence>